<accession>A0A2U1AT03</accession>
<reference evidence="1 2" key="1">
    <citation type="submission" date="2018-04" db="EMBL/GenBank/DDBJ databases">
        <title>Genomic Encyclopedia of Type Strains, Phase IV (KMG-IV): sequencing the most valuable type-strain genomes for metagenomic binning, comparative biology and taxonomic classification.</title>
        <authorList>
            <person name="Goeker M."/>
        </authorList>
    </citation>
    <scope>NUCLEOTIDE SEQUENCE [LARGE SCALE GENOMIC DNA]</scope>
    <source>
        <strain evidence="1 2">DSM 14823</strain>
    </source>
</reference>
<dbReference type="SUPFAM" id="SSF51126">
    <property type="entry name" value="Pectin lyase-like"/>
    <property type="match status" value="1"/>
</dbReference>
<dbReference type="InterPro" id="IPR012334">
    <property type="entry name" value="Pectin_lyas_fold"/>
</dbReference>
<organism evidence="1 2">
    <name type="scientific">Victivallis vadensis</name>
    <dbReference type="NCBI Taxonomy" id="172901"/>
    <lineage>
        <taxon>Bacteria</taxon>
        <taxon>Pseudomonadati</taxon>
        <taxon>Lentisphaerota</taxon>
        <taxon>Lentisphaeria</taxon>
        <taxon>Victivallales</taxon>
        <taxon>Victivallaceae</taxon>
        <taxon>Victivallis</taxon>
    </lineage>
</organism>
<dbReference type="AlphaFoldDB" id="A0A2U1AT03"/>
<keyword evidence="2" id="KW-1185">Reference proteome</keyword>
<evidence type="ECO:0008006" key="3">
    <source>
        <dbReference type="Google" id="ProtNLM"/>
    </source>
</evidence>
<gene>
    <name evidence="1" type="ORF">C8D82_12031</name>
</gene>
<dbReference type="Gene3D" id="2.160.20.10">
    <property type="entry name" value="Single-stranded right-handed beta-helix, Pectin lyase-like"/>
    <property type="match status" value="1"/>
</dbReference>
<dbReference type="OrthoDB" id="1397928at2"/>
<name>A0A2U1AT03_9BACT</name>
<proteinExistence type="predicted"/>
<protein>
    <recommendedName>
        <fullName evidence="3">Parallel beta helix pectate lyase-like protein</fullName>
    </recommendedName>
</protein>
<dbReference type="InterPro" id="IPR011050">
    <property type="entry name" value="Pectin_lyase_fold/virulence"/>
</dbReference>
<sequence>MHQENAAEFGFLPGAAPGKNVRALQEALDRTGTVRVTTPGVYDLDGTVLIGSDTALECGAGVYFRRAGSFCHLLLNKGALRRSYDHGIRISGLKVICNGNDVHYTAEIPGLCSHISFFYVKDLVIRDFECLDLEKRGFCIQVCTFENILLENLHIEGFKDGVHLGPGRRFAIRHGVFRTYDDPIALNAYDYSNSNPQFGWIEDGVIEDCYDLDQPATTGFFCRLLSGAWREWFAGMKVRNSDLVAHGGRLYSVKGEPDFTEYTSLNPPEHEDGIVAADGIPWRFVQQDGRRDASIRNVHFRDIFLRKRRELAFCMLLEFNQYARSVYPGVKAPAVENITLENISVEAGVEWLLESNTPCGNIRILNSRLPARAVRLSESREGEPDGKRTSVLISGCDFPASGGTLLACSRNRRAALQVAASMPEENSAVFELSETVDLKSCDIPVRRTPAGMIERV</sequence>
<dbReference type="Proteomes" id="UP000245959">
    <property type="component" value="Unassembled WGS sequence"/>
</dbReference>
<evidence type="ECO:0000313" key="1">
    <source>
        <dbReference type="EMBL" id="PVY39555.1"/>
    </source>
</evidence>
<dbReference type="GeneID" id="78295934"/>
<comment type="caution">
    <text evidence="1">The sequence shown here is derived from an EMBL/GenBank/DDBJ whole genome shotgun (WGS) entry which is preliminary data.</text>
</comment>
<evidence type="ECO:0000313" key="2">
    <source>
        <dbReference type="Proteomes" id="UP000245959"/>
    </source>
</evidence>
<dbReference type="RefSeq" id="WP_116884642.1">
    <property type="nucleotide sequence ID" value="NZ_CABMMC010000129.1"/>
</dbReference>
<dbReference type="EMBL" id="QEKH01000020">
    <property type="protein sequence ID" value="PVY39555.1"/>
    <property type="molecule type" value="Genomic_DNA"/>
</dbReference>